<comment type="caution">
    <text evidence="2">The sequence shown here is derived from an EMBL/GenBank/DDBJ whole genome shotgun (WGS) entry which is preliminary data.</text>
</comment>
<evidence type="ECO:0000313" key="3">
    <source>
        <dbReference type="Proteomes" id="UP000054709"/>
    </source>
</evidence>
<feature type="domain" description="Integrase catalytic" evidence="1">
    <location>
        <begin position="58"/>
        <end position="101"/>
    </location>
</feature>
<dbReference type="GO" id="GO:0015074">
    <property type="term" value="P:DNA integration"/>
    <property type="evidence" value="ECO:0007669"/>
    <property type="project" value="InterPro"/>
</dbReference>
<protein>
    <recommendedName>
        <fullName evidence="1">Integrase catalytic domain-containing protein</fullName>
    </recommendedName>
</protein>
<keyword evidence="3" id="KW-1185">Reference proteome</keyword>
<dbReference type="Pfam" id="PF13683">
    <property type="entry name" value="rve_3"/>
    <property type="match status" value="1"/>
</dbReference>
<dbReference type="AlphaFoldDB" id="A0A0W1B4Y7"/>
<name>A0A0W1B4Y7_9BACL</name>
<dbReference type="Proteomes" id="UP000054709">
    <property type="component" value="Unassembled WGS sequence"/>
</dbReference>
<evidence type="ECO:0000313" key="2">
    <source>
        <dbReference type="EMBL" id="KTD88646.1"/>
    </source>
</evidence>
<dbReference type="EMBL" id="LCZJ02000012">
    <property type="protein sequence ID" value="KTD88646.1"/>
    <property type="molecule type" value="Genomic_DNA"/>
</dbReference>
<organism evidence="2 3">
    <name type="scientific">Paenibacillus etheri</name>
    <dbReference type="NCBI Taxonomy" id="1306852"/>
    <lineage>
        <taxon>Bacteria</taxon>
        <taxon>Bacillati</taxon>
        <taxon>Bacillota</taxon>
        <taxon>Bacilli</taxon>
        <taxon>Bacillales</taxon>
        <taxon>Paenibacillaceae</taxon>
        <taxon>Paenibacillus</taxon>
    </lineage>
</organism>
<dbReference type="InterPro" id="IPR001584">
    <property type="entry name" value="Integrase_cat-core"/>
</dbReference>
<sequence>MVKARTHIKKTTFIRKKLNESRFFSHYLLSFGLLHQLQNSFYINSECSHDSLNFHANHSHLKTEGLYPYDIRNMDEAQRKIEDYIRFYNQHRPQRKLNNLPCLAVHDGAKATASKAQDKKHLFTNYLFCADLSSAVKSFRL</sequence>
<gene>
    <name evidence="2" type="ORF">UQ64_04850</name>
</gene>
<proteinExistence type="predicted"/>
<dbReference type="RefSeq" id="WP_060621795.1">
    <property type="nucleotide sequence ID" value="NZ_LCZJ02000012.1"/>
</dbReference>
<dbReference type="OrthoDB" id="9781005at2"/>
<evidence type="ECO:0000259" key="1">
    <source>
        <dbReference type="Pfam" id="PF13683"/>
    </source>
</evidence>
<reference evidence="2 3" key="1">
    <citation type="journal article" date="2015" name="Int. Biodeterior. Biodegradation">
        <title>Physiological and genetic screening methods for the isolation of methyl tert-butyl ether-degrading bacteria for bioremediation purposes.</title>
        <authorList>
            <person name="Guisado I.M."/>
            <person name="Purswani J."/>
            <person name="Gonzalez Lopez J."/>
            <person name="Pozo C."/>
        </authorList>
    </citation>
    <scope>NUCLEOTIDE SEQUENCE [LARGE SCALE GENOMIC DNA]</scope>
    <source>
        <strain evidence="2 3">SH7</strain>
    </source>
</reference>
<accession>A0A0W1B4Y7</accession>